<feature type="compositionally biased region" description="Basic and acidic residues" evidence="1">
    <location>
        <begin position="8"/>
        <end position="17"/>
    </location>
</feature>
<feature type="region of interest" description="Disordered" evidence="1">
    <location>
        <begin position="1"/>
        <end position="62"/>
    </location>
</feature>
<evidence type="ECO:0000259" key="4">
    <source>
        <dbReference type="Pfam" id="PF19040"/>
    </source>
</evidence>
<dbReference type="Proteomes" id="UP000245166">
    <property type="component" value="Unassembled WGS sequence"/>
</dbReference>
<feature type="transmembrane region" description="Helical" evidence="2">
    <location>
        <begin position="146"/>
        <end position="165"/>
    </location>
</feature>
<feature type="domain" description="SGNH" evidence="4">
    <location>
        <begin position="576"/>
        <end position="801"/>
    </location>
</feature>
<keyword evidence="6" id="KW-1185">Reference proteome</keyword>
<comment type="caution">
    <text evidence="5">The sequence shown here is derived from an EMBL/GenBank/DDBJ whole genome shotgun (WGS) entry which is preliminary data.</text>
</comment>
<dbReference type="GO" id="GO:0016020">
    <property type="term" value="C:membrane"/>
    <property type="evidence" value="ECO:0007669"/>
    <property type="project" value="TreeGrafter"/>
</dbReference>
<evidence type="ECO:0000313" key="5">
    <source>
        <dbReference type="EMBL" id="PWD52105.1"/>
    </source>
</evidence>
<gene>
    <name evidence="5" type="ORF">C8046_17115</name>
</gene>
<dbReference type="InterPro" id="IPR002656">
    <property type="entry name" value="Acyl_transf_3_dom"/>
</dbReference>
<feature type="transmembrane region" description="Helical" evidence="2">
    <location>
        <begin position="342"/>
        <end position="362"/>
    </location>
</feature>
<dbReference type="EMBL" id="PYHR01000002">
    <property type="protein sequence ID" value="PWD52105.1"/>
    <property type="molecule type" value="Genomic_DNA"/>
</dbReference>
<feature type="compositionally biased region" description="Low complexity" evidence="1">
    <location>
        <begin position="89"/>
        <end position="105"/>
    </location>
</feature>
<feature type="transmembrane region" description="Helical" evidence="2">
    <location>
        <begin position="433"/>
        <end position="455"/>
    </location>
</feature>
<keyword evidence="2" id="KW-1133">Transmembrane helix</keyword>
<dbReference type="Pfam" id="PF19040">
    <property type="entry name" value="SGNH"/>
    <property type="match status" value="1"/>
</dbReference>
<dbReference type="PANTHER" id="PTHR23028:SF53">
    <property type="entry name" value="ACYL_TRANSF_3 DOMAIN-CONTAINING PROTEIN"/>
    <property type="match status" value="1"/>
</dbReference>
<feature type="compositionally biased region" description="Basic and acidic residues" evidence="1">
    <location>
        <begin position="45"/>
        <end position="54"/>
    </location>
</feature>
<dbReference type="GO" id="GO:0016747">
    <property type="term" value="F:acyltransferase activity, transferring groups other than amino-acyl groups"/>
    <property type="evidence" value="ECO:0007669"/>
    <property type="project" value="InterPro"/>
</dbReference>
<organism evidence="5 6">
    <name type="scientific">Serinibacter arcticus</name>
    <dbReference type="NCBI Taxonomy" id="1655435"/>
    <lineage>
        <taxon>Bacteria</taxon>
        <taxon>Bacillati</taxon>
        <taxon>Actinomycetota</taxon>
        <taxon>Actinomycetes</taxon>
        <taxon>Micrococcales</taxon>
        <taxon>Beutenbergiaceae</taxon>
        <taxon>Serinibacter</taxon>
    </lineage>
</organism>
<dbReference type="InterPro" id="IPR043968">
    <property type="entry name" value="SGNH"/>
</dbReference>
<feature type="transmembrane region" description="Helical" evidence="2">
    <location>
        <begin position="124"/>
        <end position="140"/>
    </location>
</feature>
<feature type="transmembrane region" description="Helical" evidence="2">
    <location>
        <begin position="186"/>
        <end position="205"/>
    </location>
</feature>
<keyword evidence="5" id="KW-0808">Transferase</keyword>
<feature type="transmembrane region" description="Helical" evidence="2">
    <location>
        <begin position="318"/>
        <end position="335"/>
    </location>
</feature>
<dbReference type="InterPro" id="IPR050879">
    <property type="entry name" value="Acyltransferase_3"/>
</dbReference>
<dbReference type="GO" id="GO:0009103">
    <property type="term" value="P:lipopolysaccharide biosynthetic process"/>
    <property type="evidence" value="ECO:0007669"/>
    <property type="project" value="TreeGrafter"/>
</dbReference>
<evidence type="ECO:0000259" key="3">
    <source>
        <dbReference type="Pfam" id="PF01757"/>
    </source>
</evidence>
<proteinExistence type="predicted"/>
<keyword evidence="5" id="KW-0012">Acyltransferase</keyword>
<sequence length="810" mass="85586">MAHRARAAARDAADRVHVPRPAGAQRPGARRVPVRSRGAAQGRLPRADRAERPGARRGLGHGTGSAIVEWSIAAPSSRAPIPLGGRQVPSARPLTSPAPSSAPEPATDRATTPGERVYRHDVEGLRAVAILLVAGYHVWGGGRVSGGVDVFLLISGFFVGGGLLRRFSQGRGLQPGPYLARLARRLYPPLVLTLLAVVVGTLTLLPQSEWSGVSGGVLASLTYTENWRMALEGQAYAAADQMASPVQHIWSLSVQGQLFVVLPLLMLGAATLLRRLGADEARRRRVLVRGVAVIAVASFVYALVGVRVAQDVAYFDTFARAWEYLVGALLAVVLARVSLPRVAAVALGVVGLGMILATGVVVDARATFPGPETLLPILGAAAFITAGASGIHGAGRLLAWRPVAVAGGYAYEFYLWHWVVLVFALAATGREHLGWLAGSVVLIASGVIAVASRWVTTRLVPSSPSTRTTSTAPVEAPATVAADDADAVAPSAPRRPWARTVTAATVLVLTVGTPVGWLSHRAANPWTGITDLDLQANPGALTLLDPGRWPTDPDAELVPGPLEAAGDWPLEGRENCEQTNQVDTDVKVCVLGDPDAQRSVALIGGSHSANFALALDAVAREASTRVDAYIKQGCPLLLREHQPSDDRSDASCTDWNVAVMEQVVQSGTVGVVTTGTRPGFEREDVDGDYVPADYVRAWEHLMSSGVPVIAIRDTPWFRDDARACVERNGADSDQCRGDRATMLGGDVLTDAVEDDLFTAVDLSDAFCDEGQCHAVVGNVMVYIDSNHITATYQRTLAPALAAALGPVSWW</sequence>
<feature type="transmembrane region" description="Helical" evidence="2">
    <location>
        <begin position="374"/>
        <end position="391"/>
    </location>
</feature>
<feature type="transmembrane region" description="Helical" evidence="2">
    <location>
        <begin position="254"/>
        <end position="274"/>
    </location>
</feature>
<dbReference type="Pfam" id="PF01757">
    <property type="entry name" value="Acyl_transf_3"/>
    <property type="match status" value="1"/>
</dbReference>
<accession>A0A2U1ZYN7</accession>
<dbReference type="AlphaFoldDB" id="A0A2U1ZYN7"/>
<feature type="domain" description="Acyltransferase 3" evidence="3">
    <location>
        <begin position="120"/>
        <end position="448"/>
    </location>
</feature>
<name>A0A2U1ZYN7_9MICO</name>
<keyword evidence="2" id="KW-0812">Transmembrane</keyword>
<reference evidence="5 6" key="1">
    <citation type="submission" date="2018-03" db="EMBL/GenBank/DDBJ databases">
        <title>Genome assembly of novel Miniimonas species PCH200.</title>
        <authorList>
            <person name="Thakur V."/>
            <person name="Kumar V."/>
            <person name="Singh D."/>
        </authorList>
    </citation>
    <scope>NUCLEOTIDE SEQUENCE [LARGE SCALE GENOMIC DNA]</scope>
    <source>
        <strain evidence="5 6">PCH200</strain>
    </source>
</reference>
<protein>
    <submittedName>
        <fullName evidence="5">Acyltransferase</fullName>
    </submittedName>
</protein>
<feature type="region of interest" description="Disordered" evidence="1">
    <location>
        <begin position="79"/>
        <end position="114"/>
    </location>
</feature>
<dbReference type="PANTHER" id="PTHR23028">
    <property type="entry name" value="ACETYLTRANSFERASE"/>
    <property type="match status" value="1"/>
</dbReference>
<evidence type="ECO:0000256" key="2">
    <source>
        <dbReference type="SAM" id="Phobius"/>
    </source>
</evidence>
<feature type="transmembrane region" description="Helical" evidence="2">
    <location>
        <begin position="286"/>
        <end position="306"/>
    </location>
</feature>
<feature type="transmembrane region" description="Helical" evidence="2">
    <location>
        <begin position="403"/>
        <end position="427"/>
    </location>
</feature>
<keyword evidence="2" id="KW-0472">Membrane</keyword>
<evidence type="ECO:0000313" key="6">
    <source>
        <dbReference type="Proteomes" id="UP000245166"/>
    </source>
</evidence>
<evidence type="ECO:0000256" key="1">
    <source>
        <dbReference type="SAM" id="MobiDB-lite"/>
    </source>
</evidence>